<dbReference type="RefSeq" id="WP_171436988.1">
    <property type="nucleotide sequence ID" value="NZ_JABFJV010000181.1"/>
</dbReference>
<evidence type="ECO:0000313" key="1">
    <source>
        <dbReference type="EMBL" id="NOK36753.1"/>
    </source>
</evidence>
<organism evidence="1 2">
    <name type="scientific">Corallococcus exercitus</name>
    <dbReference type="NCBI Taxonomy" id="2316736"/>
    <lineage>
        <taxon>Bacteria</taxon>
        <taxon>Pseudomonadati</taxon>
        <taxon>Myxococcota</taxon>
        <taxon>Myxococcia</taxon>
        <taxon>Myxococcales</taxon>
        <taxon>Cystobacterineae</taxon>
        <taxon>Myxococcaceae</taxon>
        <taxon>Corallococcus</taxon>
    </lineage>
</organism>
<dbReference type="AlphaFoldDB" id="A0A7Y4KMU3"/>
<name>A0A7Y4KMU3_9BACT</name>
<accession>A0A7Y4KMU3</accession>
<sequence>MEEFEARRARASRLQKQLWASMVAITQAAPDKDVLLLPPVRLLAEVAAKRTLAV</sequence>
<keyword evidence="2" id="KW-1185">Reference proteome</keyword>
<gene>
    <name evidence="1" type="ORF">HMI49_26440</name>
</gene>
<dbReference type="Proteomes" id="UP000563426">
    <property type="component" value="Unassembled WGS sequence"/>
</dbReference>
<proteinExistence type="predicted"/>
<protein>
    <submittedName>
        <fullName evidence="1">Uncharacterized protein</fullName>
    </submittedName>
</protein>
<comment type="caution">
    <text evidence="1">The sequence shown here is derived from an EMBL/GenBank/DDBJ whole genome shotgun (WGS) entry which is preliminary data.</text>
</comment>
<evidence type="ECO:0000313" key="2">
    <source>
        <dbReference type="Proteomes" id="UP000563426"/>
    </source>
</evidence>
<reference evidence="1 2" key="1">
    <citation type="submission" date="2020-05" db="EMBL/GenBank/DDBJ databases">
        <authorList>
            <person name="Whitworth D."/>
        </authorList>
    </citation>
    <scope>NUCLEOTIDE SEQUENCE [LARGE SCALE GENOMIC DNA]</scope>
    <source>
        <strain evidence="1 2">AB043B</strain>
    </source>
</reference>
<dbReference type="EMBL" id="JABFJV010000181">
    <property type="protein sequence ID" value="NOK36753.1"/>
    <property type="molecule type" value="Genomic_DNA"/>
</dbReference>